<dbReference type="SUPFAM" id="SSF55103">
    <property type="entry name" value="FAD-linked oxidases, C-terminal domain"/>
    <property type="match status" value="1"/>
</dbReference>
<keyword evidence="8" id="KW-1185">Reference proteome</keyword>
<dbReference type="AlphaFoldDB" id="A0A6B0GLB9"/>
<accession>A0A6B0GLB9</accession>
<dbReference type="PROSITE" id="PS00862">
    <property type="entry name" value="OX2_COVAL_FAD"/>
    <property type="match status" value="1"/>
</dbReference>
<dbReference type="InterPro" id="IPR016164">
    <property type="entry name" value="FAD-linked_Oxase-like_C"/>
</dbReference>
<name>A0A6B0GLB9_9EURY</name>
<evidence type="ECO:0000313" key="7">
    <source>
        <dbReference type="EMBL" id="MWG34249.1"/>
    </source>
</evidence>
<keyword evidence="4" id="KW-0274">FAD</keyword>
<dbReference type="Proteomes" id="UP000451471">
    <property type="component" value="Unassembled WGS sequence"/>
</dbReference>
<evidence type="ECO:0000256" key="5">
    <source>
        <dbReference type="ARBA" id="ARBA00023002"/>
    </source>
</evidence>
<keyword evidence="5" id="KW-0560">Oxidoreductase</keyword>
<dbReference type="Pfam" id="PF08031">
    <property type="entry name" value="BBE"/>
    <property type="match status" value="1"/>
</dbReference>
<dbReference type="PANTHER" id="PTHR42973:SF39">
    <property type="entry name" value="FAD-BINDING PCMH-TYPE DOMAIN-CONTAINING PROTEIN"/>
    <property type="match status" value="1"/>
</dbReference>
<evidence type="ECO:0000259" key="6">
    <source>
        <dbReference type="PROSITE" id="PS51387"/>
    </source>
</evidence>
<dbReference type="InterPro" id="IPR050416">
    <property type="entry name" value="FAD-linked_Oxidoreductase"/>
</dbReference>
<proteinExistence type="inferred from homology"/>
<evidence type="ECO:0000256" key="1">
    <source>
        <dbReference type="ARBA" id="ARBA00001974"/>
    </source>
</evidence>
<dbReference type="OrthoDB" id="213514at2157"/>
<dbReference type="InterPro" id="IPR006094">
    <property type="entry name" value="Oxid_FAD_bind_N"/>
</dbReference>
<dbReference type="InterPro" id="IPR016166">
    <property type="entry name" value="FAD-bd_PCMH"/>
</dbReference>
<dbReference type="PANTHER" id="PTHR42973">
    <property type="entry name" value="BINDING OXIDOREDUCTASE, PUTATIVE (AFU_ORTHOLOGUE AFUA_1G17690)-RELATED"/>
    <property type="match status" value="1"/>
</dbReference>
<dbReference type="Pfam" id="PF01565">
    <property type="entry name" value="FAD_binding_4"/>
    <property type="match status" value="1"/>
</dbReference>
<dbReference type="InterPro" id="IPR012951">
    <property type="entry name" value="BBE"/>
</dbReference>
<comment type="cofactor">
    <cofactor evidence="1">
        <name>FAD</name>
        <dbReference type="ChEBI" id="CHEBI:57692"/>
    </cofactor>
</comment>
<dbReference type="GO" id="GO:0016491">
    <property type="term" value="F:oxidoreductase activity"/>
    <property type="evidence" value="ECO:0007669"/>
    <property type="project" value="UniProtKB-KW"/>
</dbReference>
<dbReference type="InterPro" id="IPR016167">
    <property type="entry name" value="FAD-bd_PCMH_sub1"/>
</dbReference>
<feature type="domain" description="FAD-binding PCMH-type" evidence="6">
    <location>
        <begin position="43"/>
        <end position="213"/>
    </location>
</feature>
<evidence type="ECO:0000256" key="2">
    <source>
        <dbReference type="ARBA" id="ARBA00005466"/>
    </source>
</evidence>
<dbReference type="InterPro" id="IPR006093">
    <property type="entry name" value="Oxy_OxRdtase_FAD_BS"/>
</dbReference>
<reference evidence="7 8" key="1">
    <citation type="submission" date="2019-12" db="EMBL/GenBank/DDBJ databases">
        <title>Halocatena pleomorpha gen. nov. sp. nov., an extremely halophilic archaeon of family Halobacteriaceae isolated from saltpan soil.</title>
        <authorList>
            <person name="Pal Y."/>
            <person name="Verma A."/>
            <person name="Krishnamurthi S."/>
            <person name="Kumar P."/>
        </authorList>
    </citation>
    <scope>NUCLEOTIDE SEQUENCE [LARGE SCALE GENOMIC DNA]</scope>
    <source>
        <strain evidence="7 8">JCM 16495</strain>
    </source>
</reference>
<dbReference type="InterPro" id="IPR016169">
    <property type="entry name" value="FAD-bd_PCMH_sub2"/>
</dbReference>
<gene>
    <name evidence="7" type="ORF">GQS65_07055</name>
</gene>
<dbReference type="Gene3D" id="3.30.465.10">
    <property type="match status" value="1"/>
</dbReference>
<dbReference type="Gene3D" id="3.30.43.10">
    <property type="entry name" value="Uridine Diphospho-n-acetylenolpyruvylglucosamine Reductase, domain 2"/>
    <property type="match status" value="1"/>
</dbReference>
<keyword evidence="3" id="KW-0285">Flavoprotein</keyword>
<dbReference type="EMBL" id="WSZK01000015">
    <property type="protein sequence ID" value="MWG34249.1"/>
    <property type="molecule type" value="Genomic_DNA"/>
</dbReference>
<evidence type="ECO:0000256" key="3">
    <source>
        <dbReference type="ARBA" id="ARBA00022630"/>
    </source>
</evidence>
<sequence length="469" mass="50001">MEYATRTPSESLVSELRAAVDGDVVTPSDAAYEEACSLWNGAVEKRPALVVRAVSTDDVSTAVTFAREQGLPLGVRGGGHHVTGSALVDDGLVVDLSGMTGVSIDPDARVARVGPGARVSDVLDPAQEYGLAPIVGSAAQNGIAGSTLGGGIGWLRRAHGLGVDHLRAVELVTVEGTVLRASPEENPDLFWGVRGGGPNFGVVTAFEFDLVEVGPEVMIAQVVYPADAADDVLRRFREWSEDAPREATTLVVVMHVPPLAMVPPEAHGAPVVMVFSVYAGAVEDGERALAPLRELGEPLMDMSGPMPLAAVHEVARDLFPDGRRYAWHSLYADDLSEDVVDVVTDAFADAPSLESELGIWHLGGAIRDVDEDGTAFGYRDAEFMITVDAAWDDPEADTENRAWAERHWEALGPHCVDGSYPGFPGPVDAEERGRMAYGENYDRLAALKATYDPENLLRSNVNVEPAGDR</sequence>
<dbReference type="PROSITE" id="PS51387">
    <property type="entry name" value="FAD_PCMH"/>
    <property type="match status" value="1"/>
</dbReference>
<dbReference type="RefSeq" id="WP_158203960.1">
    <property type="nucleotide sequence ID" value="NZ_WSZK01000015.1"/>
</dbReference>
<organism evidence="7 8">
    <name type="scientific">Halomarina oriensis</name>
    <dbReference type="NCBI Taxonomy" id="671145"/>
    <lineage>
        <taxon>Archaea</taxon>
        <taxon>Methanobacteriati</taxon>
        <taxon>Methanobacteriota</taxon>
        <taxon>Stenosarchaea group</taxon>
        <taxon>Halobacteria</taxon>
        <taxon>Halobacteriales</taxon>
        <taxon>Natronomonadaceae</taxon>
        <taxon>Halomarina</taxon>
    </lineage>
</organism>
<comment type="similarity">
    <text evidence="2">Belongs to the oxygen-dependent FAD-linked oxidoreductase family.</text>
</comment>
<dbReference type="GO" id="GO:0071949">
    <property type="term" value="F:FAD binding"/>
    <property type="evidence" value="ECO:0007669"/>
    <property type="project" value="InterPro"/>
</dbReference>
<evidence type="ECO:0000256" key="4">
    <source>
        <dbReference type="ARBA" id="ARBA00022827"/>
    </source>
</evidence>
<protein>
    <submittedName>
        <fullName evidence="7">FAD-binding protein</fullName>
    </submittedName>
</protein>
<dbReference type="Gene3D" id="3.40.462.20">
    <property type="match status" value="1"/>
</dbReference>
<dbReference type="SUPFAM" id="SSF56176">
    <property type="entry name" value="FAD-binding/transporter-associated domain-like"/>
    <property type="match status" value="1"/>
</dbReference>
<dbReference type="InterPro" id="IPR036318">
    <property type="entry name" value="FAD-bd_PCMH-like_sf"/>
</dbReference>
<comment type="caution">
    <text evidence="7">The sequence shown here is derived from an EMBL/GenBank/DDBJ whole genome shotgun (WGS) entry which is preliminary data.</text>
</comment>
<evidence type="ECO:0000313" key="8">
    <source>
        <dbReference type="Proteomes" id="UP000451471"/>
    </source>
</evidence>